<dbReference type="FunFam" id="1.10.238.10:FF:000178">
    <property type="entry name" value="Calmodulin-2 A"/>
    <property type="match status" value="1"/>
</dbReference>
<sequence>MEEVKLDKIREFVNRPYRPPKPVSADDPTDIQDLDEIKLHELKECFTLFDQNNDGFIDADDLRQTFKTMGMEADDKVIESMIADASQPINFDSFAMMMCFKTMELEPEIVLLEALSKWDERIQGVISLERIFAHLTTYNNDRLSVEEAKEVINEAPLMQTKEGLRGLESPTDSWIDYLLWVEKFAGFRKPRAANYSI</sequence>
<dbReference type="InterPro" id="IPR002048">
    <property type="entry name" value="EF_hand_dom"/>
</dbReference>
<dbReference type="OrthoDB" id="429467at2759"/>
<dbReference type="EMBL" id="JADBJN010000003">
    <property type="protein sequence ID" value="KAG5670257.1"/>
    <property type="molecule type" value="Genomic_DNA"/>
</dbReference>
<keyword evidence="1" id="KW-0677">Repeat</keyword>
<organism evidence="4 5">
    <name type="scientific">Polypedilum vanderplanki</name>
    <name type="common">Sleeping chironomid midge</name>
    <dbReference type="NCBI Taxonomy" id="319348"/>
    <lineage>
        <taxon>Eukaryota</taxon>
        <taxon>Metazoa</taxon>
        <taxon>Ecdysozoa</taxon>
        <taxon>Arthropoda</taxon>
        <taxon>Hexapoda</taxon>
        <taxon>Insecta</taxon>
        <taxon>Pterygota</taxon>
        <taxon>Neoptera</taxon>
        <taxon>Endopterygota</taxon>
        <taxon>Diptera</taxon>
        <taxon>Nematocera</taxon>
        <taxon>Chironomoidea</taxon>
        <taxon>Chironomidae</taxon>
        <taxon>Chironominae</taxon>
        <taxon>Polypedilum</taxon>
        <taxon>Polypedilum</taxon>
    </lineage>
</organism>
<dbReference type="CDD" id="cd00051">
    <property type="entry name" value="EFh"/>
    <property type="match status" value="1"/>
</dbReference>
<name>A0A9J6BK39_POLVA</name>
<reference evidence="4" key="1">
    <citation type="submission" date="2021-03" db="EMBL/GenBank/DDBJ databases">
        <title>Chromosome level genome of the anhydrobiotic midge Polypedilum vanderplanki.</title>
        <authorList>
            <person name="Yoshida Y."/>
            <person name="Kikawada T."/>
            <person name="Gusev O."/>
        </authorList>
    </citation>
    <scope>NUCLEOTIDE SEQUENCE</scope>
    <source>
        <strain evidence="4">NIAS01</strain>
        <tissue evidence="4">Whole body or cell culture</tissue>
    </source>
</reference>
<dbReference type="Gene3D" id="1.10.238.10">
    <property type="entry name" value="EF-hand"/>
    <property type="match status" value="1"/>
</dbReference>
<gene>
    <name evidence="4" type="ORF">PVAND_000534</name>
</gene>
<dbReference type="InterPro" id="IPR018247">
    <property type="entry name" value="EF_Hand_1_Ca_BS"/>
</dbReference>
<dbReference type="PROSITE" id="PS00018">
    <property type="entry name" value="EF_HAND_1"/>
    <property type="match status" value="1"/>
</dbReference>
<dbReference type="Proteomes" id="UP001107558">
    <property type="component" value="Chromosome 3"/>
</dbReference>
<evidence type="ECO:0000313" key="5">
    <source>
        <dbReference type="Proteomes" id="UP001107558"/>
    </source>
</evidence>
<evidence type="ECO:0000313" key="4">
    <source>
        <dbReference type="EMBL" id="KAG5670257.1"/>
    </source>
</evidence>
<evidence type="ECO:0000256" key="2">
    <source>
        <dbReference type="ARBA" id="ARBA00022837"/>
    </source>
</evidence>
<comment type="caution">
    <text evidence="4">The sequence shown here is derived from an EMBL/GenBank/DDBJ whole genome shotgun (WGS) entry which is preliminary data.</text>
</comment>
<accession>A0A9J6BK39</accession>
<dbReference type="Pfam" id="PF13405">
    <property type="entry name" value="EF-hand_6"/>
    <property type="match status" value="1"/>
</dbReference>
<feature type="domain" description="EF-hand" evidence="3">
    <location>
        <begin position="37"/>
        <end position="72"/>
    </location>
</feature>
<dbReference type="AlphaFoldDB" id="A0A9J6BK39"/>
<dbReference type="InterPro" id="IPR050403">
    <property type="entry name" value="Myosin_RLC"/>
</dbReference>
<keyword evidence="5" id="KW-1185">Reference proteome</keyword>
<dbReference type="InterPro" id="IPR011992">
    <property type="entry name" value="EF-hand-dom_pair"/>
</dbReference>
<dbReference type="SMART" id="SM00054">
    <property type="entry name" value="EFh"/>
    <property type="match status" value="1"/>
</dbReference>
<proteinExistence type="predicted"/>
<dbReference type="PROSITE" id="PS50222">
    <property type="entry name" value="EF_HAND_2"/>
    <property type="match status" value="1"/>
</dbReference>
<evidence type="ECO:0000259" key="3">
    <source>
        <dbReference type="PROSITE" id="PS50222"/>
    </source>
</evidence>
<keyword evidence="2" id="KW-0106">Calcium</keyword>
<dbReference type="GO" id="GO:0043226">
    <property type="term" value="C:organelle"/>
    <property type="evidence" value="ECO:0007669"/>
    <property type="project" value="UniProtKB-ARBA"/>
</dbReference>
<dbReference type="GO" id="GO:0005509">
    <property type="term" value="F:calcium ion binding"/>
    <property type="evidence" value="ECO:0007669"/>
    <property type="project" value="InterPro"/>
</dbReference>
<dbReference type="PANTHER" id="PTHR23049">
    <property type="entry name" value="MYOSIN REGULATORY LIGHT CHAIN 2"/>
    <property type="match status" value="1"/>
</dbReference>
<protein>
    <recommendedName>
        <fullName evidence="3">EF-hand domain-containing protein</fullName>
    </recommendedName>
</protein>
<dbReference type="SUPFAM" id="SSF47473">
    <property type="entry name" value="EF-hand"/>
    <property type="match status" value="1"/>
</dbReference>
<evidence type="ECO:0000256" key="1">
    <source>
        <dbReference type="ARBA" id="ARBA00022737"/>
    </source>
</evidence>